<evidence type="ECO:0000259" key="4">
    <source>
        <dbReference type="PROSITE" id="PS50825"/>
    </source>
</evidence>
<evidence type="ECO:0000313" key="6">
    <source>
        <dbReference type="Proteomes" id="UP001152320"/>
    </source>
</evidence>
<feature type="domain" description="HYR" evidence="4">
    <location>
        <begin position="780"/>
        <end position="860"/>
    </location>
</feature>
<comment type="caution">
    <text evidence="5">The sequence shown here is derived from an EMBL/GenBank/DDBJ whole genome shotgun (WGS) entry which is preliminary data.</text>
</comment>
<keyword evidence="6" id="KW-1185">Reference proteome</keyword>
<protein>
    <submittedName>
        <fullName evidence="5">Hyalin</fullName>
    </submittedName>
</protein>
<organism evidence="5 6">
    <name type="scientific">Holothuria leucospilota</name>
    <name type="common">Black long sea cucumber</name>
    <name type="synonym">Mertensiothuria leucospilota</name>
    <dbReference type="NCBI Taxonomy" id="206669"/>
    <lineage>
        <taxon>Eukaryota</taxon>
        <taxon>Metazoa</taxon>
        <taxon>Echinodermata</taxon>
        <taxon>Eleutherozoa</taxon>
        <taxon>Echinozoa</taxon>
        <taxon>Holothuroidea</taxon>
        <taxon>Aspidochirotacea</taxon>
        <taxon>Aspidochirotida</taxon>
        <taxon>Holothuriidae</taxon>
        <taxon>Holothuria</taxon>
    </lineage>
</organism>
<feature type="transmembrane region" description="Helical" evidence="3">
    <location>
        <begin position="870"/>
        <end position="893"/>
    </location>
</feature>
<name>A0A9Q1HCL1_HOLLE</name>
<feature type="domain" description="HYR" evidence="4">
    <location>
        <begin position="29"/>
        <end position="111"/>
    </location>
</feature>
<feature type="domain" description="HYR" evidence="4">
    <location>
        <begin position="444"/>
        <end position="526"/>
    </location>
</feature>
<feature type="domain" description="HYR" evidence="4">
    <location>
        <begin position="527"/>
        <end position="609"/>
    </location>
</feature>
<keyword evidence="3" id="KW-0472">Membrane</keyword>
<dbReference type="InterPro" id="IPR003410">
    <property type="entry name" value="HYR_dom"/>
</dbReference>
<dbReference type="PROSITE" id="PS50825">
    <property type="entry name" value="HYR"/>
    <property type="match status" value="10"/>
</dbReference>
<keyword evidence="3" id="KW-1133">Transmembrane helix</keyword>
<dbReference type="Gene3D" id="2.60.40.4140">
    <property type="match status" value="1"/>
</dbReference>
<keyword evidence="1" id="KW-0677">Repeat</keyword>
<dbReference type="EMBL" id="JAIZAY010000005">
    <property type="protein sequence ID" value="KAJ8041100.1"/>
    <property type="molecule type" value="Genomic_DNA"/>
</dbReference>
<proteinExistence type="predicted"/>
<dbReference type="PANTHER" id="PTHR24273:SF32">
    <property type="entry name" value="HYALIN"/>
    <property type="match status" value="1"/>
</dbReference>
<evidence type="ECO:0000313" key="5">
    <source>
        <dbReference type="EMBL" id="KAJ8041100.1"/>
    </source>
</evidence>
<dbReference type="PANTHER" id="PTHR24273">
    <property type="entry name" value="FI04643P-RELATED"/>
    <property type="match status" value="1"/>
</dbReference>
<keyword evidence="3" id="KW-0812">Transmembrane</keyword>
<feature type="domain" description="HYR" evidence="4">
    <location>
        <begin position="278"/>
        <end position="360"/>
    </location>
</feature>
<feature type="domain" description="HYR" evidence="4">
    <location>
        <begin position="195"/>
        <end position="277"/>
    </location>
</feature>
<accession>A0A9Q1HCL1</accession>
<evidence type="ECO:0000256" key="1">
    <source>
        <dbReference type="ARBA" id="ARBA00022737"/>
    </source>
</evidence>
<evidence type="ECO:0000256" key="2">
    <source>
        <dbReference type="SAM" id="MobiDB-lite"/>
    </source>
</evidence>
<feature type="domain" description="HYR" evidence="4">
    <location>
        <begin position="697"/>
        <end position="779"/>
    </location>
</feature>
<dbReference type="Pfam" id="PF02494">
    <property type="entry name" value="HYR"/>
    <property type="match status" value="10"/>
</dbReference>
<feature type="domain" description="HYR" evidence="4">
    <location>
        <begin position="112"/>
        <end position="194"/>
    </location>
</feature>
<feature type="domain" description="HYR" evidence="4">
    <location>
        <begin position="610"/>
        <end position="693"/>
    </location>
</feature>
<dbReference type="AlphaFoldDB" id="A0A9Q1HCL1"/>
<feature type="region of interest" description="Disordered" evidence="2">
    <location>
        <begin position="903"/>
        <end position="929"/>
    </location>
</feature>
<sequence>MEGLSRFIYNYEFAGFTATCDFTIFVIAVDTTPPIVTCPADITRNIEIFTGGTTVSFTEATATDNSGTATLASRSHSPGSFFVTGSTTVTYTFVDPSGNSATCSFQITIIEVDTTPPVVTCPADISRTIGTLTGGTTVSFVEATATDNSGIVSLASRSHSPGSFFVTGSTTVTYTFADPSGNSATCSFQITIIEVDTTPPVVICPADISRTIGTLTGGTTVSFVEATATDNSGIVSLASRSHSPGSFFVTGSTTVTYTFVDPSGNSASCSFQILIIEVDTIPPVVICPADISRTIGTLTGGTTVSFVEATATDNSGIVSLTSRSHSPGSFFVTGSTTVTYTFVDPSGNSASCSFQILIIEVDMTPPVVTCPADISRTIGIFTGGTTVSFVEATATDNSGIVSLASRSHSPGSFFVTGSTTVTYTFVDPSGNRATCSFQITIIEVDTTPPVVICPADISRTIGTLTGGTTVSFVEATATDNSGIVSLTSRSHTPGSFFVTGPDTVTYTFVDPSGNSASCSFQILIIEVDTTPPVVTCPADISRTIGIFTGGTTVSFVEATATDNSGIATIASRSHSPGSFFVTGSTTVTYTFVDPSGNSATCSFEIIIIEVDTDPPVLDCPGDIFQGVPSGTSTIAVTFTQPTAFDNIDGPPIEVSRTHTSGDLFPVGTTAVTYVFRDLSNNFASCSFRVTVFIADGADSIDPVVICPADVTHVASRNAGEATVSFQEPTATDNSGTVALVSRSHAPGSIFYIGATEVTYTFRDLSGNTGSCTFTVTVLRGEGGPEVSMCPTSMNFSTCDMEYEVSWTPPKVVTNSDSDPFIWSSHSPGDPFKIGNTVVIYTFEDQNGNVAQCNFQISVNESTDNCGGRMYIIYVVVAAVFGLVLTTTLLVVCIKGYKKVKNDGRQDRDSSIYEMSGMERQTESGTHPAYINRDTIRHDYPMSNRYERQIFSLDTGYINVRKEREVII</sequence>
<evidence type="ECO:0000256" key="3">
    <source>
        <dbReference type="SAM" id="Phobius"/>
    </source>
</evidence>
<gene>
    <name evidence="5" type="ORF">HOLleu_11820</name>
</gene>
<feature type="domain" description="HYR" evidence="4">
    <location>
        <begin position="361"/>
        <end position="443"/>
    </location>
</feature>
<dbReference type="OrthoDB" id="10064599at2759"/>
<reference evidence="5" key="1">
    <citation type="submission" date="2021-10" db="EMBL/GenBank/DDBJ databases">
        <title>Tropical sea cucumber genome reveals ecological adaptation and Cuvierian tubules defense mechanism.</title>
        <authorList>
            <person name="Chen T."/>
        </authorList>
    </citation>
    <scope>NUCLEOTIDE SEQUENCE</scope>
    <source>
        <strain evidence="5">Nanhai2018</strain>
        <tissue evidence="5">Muscle</tissue>
    </source>
</reference>
<dbReference type="InterPro" id="IPR013783">
    <property type="entry name" value="Ig-like_fold"/>
</dbReference>
<dbReference type="Gene3D" id="2.60.40.10">
    <property type="entry name" value="Immunoglobulins"/>
    <property type="match status" value="1"/>
</dbReference>
<dbReference type="Proteomes" id="UP001152320">
    <property type="component" value="Chromosome 5"/>
</dbReference>